<evidence type="ECO:0000313" key="2">
    <source>
        <dbReference type="Proteomes" id="UP000807342"/>
    </source>
</evidence>
<organism evidence="1 2">
    <name type="scientific">Macrolepiota fuliginosa MF-IS2</name>
    <dbReference type="NCBI Taxonomy" id="1400762"/>
    <lineage>
        <taxon>Eukaryota</taxon>
        <taxon>Fungi</taxon>
        <taxon>Dikarya</taxon>
        <taxon>Basidiomycota</taxon>
        <taxon>Agaricomycotina</taxon>
        <taxon>Agaricomycetes</taxon>
        <taxon>Agaricomycetidae</taxon>
        <taxon>Agaricales</taxon>
        <taxon>Agaricineae</taxon>
        <taxon>Agaricaceae</taxon>
        <taxon>Macrolepiota</taxon>
    </lineage>
</organism>
<keyword evidence="2" id="KW-1185">Reference proteome</keyword>
<accession>A0A9P6C169</accession>
<sequence length="137" mass="15859">MKLSAPADNIGKPKPVVRLRVFRNCQLAFPKWLILASIDNSLAAQLTGFDFKAWWDHDIGQFNEVSQLEALISKIPPDYRGQIIRLRKRVEPALISWFKDSVLPKRWRSRPIYVLGQGKKSVLLKVGQDERVTRIHR</sequence>
<dbReference type="Proteomes" id="UP000807342">
    <property type="component" value="Unassembled WGS sequence"/>
</dbReference>
<protein>
    <submittedName>
        <fullName evidence="1">Uncharacterized protein</fullName>
    </submittedName>
</protein>
<name>A0A9P6C169_9AGAR</name>
<comment type="caution">
    <text evidence="1">The sequence shown here is derived from an EMBL/GenBank/DDBJ whole genome shotgun (WGS) entry which is preliminary data.</text>
</comment>
<proteinExistence type="predicted"/>
<dbReference type="EMBL" id="MU151326">
    <property type="protein sequence ID" value="KAF9445088.1"/>
    <property type="molecule type" value="Genomic_DNA"/>
</dbReference>
<gene>
    <name evidence="1" type="ORF">P691DRAFT_806189</name>
</gene>
<dbReference type="AlphaFoldDB" id="A0A9P6C169"/>
<reference evidence="1" key="1">
    <citation type="submission" date="2020-11" db="EMBL/GenBank/DDBJ databases">
        <authorList>
            <consortium name="DOE Joint Genome Institute"/>
            <person name="Ahrendt S."/>
            <person name="Riley R."/>
            <person name="Andreopoulos W."/>
            <person name="Labutti K."/>
            <person name="Pangilinan J."/>
            <person name="Ruiz-Duenas F.J."/>
            <person name="Barrasa J.M."/>
            <person name="Sanchez-Garcia M."/>
            <person name="Camarero S."/>
            <person name="Miyauchi S."/>
            <person name="Serrano A."/>
            <person name="Linde D."/>
            <person name="Babiker R."/>
            <person name="Drula E."/>
            <person name="Ayuso-Fernandez I."/>
            <person name="Pacheco R."/>
            <person name="Padilla G."/>
            <person name="Ferreira P."/>
            <person name="Barriuso J."/>
            <person name="Kellner H."/>
            <person name="Castanera R."/>
            <person name="Alfaro M."/>
            <person name="Ramirez L."/>
            <person name="Pisabarro A.G."/>
            <person name="Kuo A."/>
            <person name="Tritt A."/>
            <person name="Lipzen A."/>
            <person name="He G."/>
            <person name="Yan M."/>
            <person name="Ng V."/>
            <person name="Cullen D."/>
            <person name="Martin F."/>
            <person name="Rosso M.-N."/>
            <person name="Henrissat B."/>
            <person name="Hibbett D."/>
            <person name="Martinez A.T."/>
            <person name="Grigoriev I.V."/>
        </authorList>
    </citation>
    <scope>NUCLEOTIDE SEQUENCE</scope>
    <source>
        <strain evidence="1">MF-IS2</strain>
    </source>
</reference>
<evidence type="ECO:0000313" key="1">
    <source>
        <dbReference type="EMBL" id="KAF9445088.1"/>
    </source>
</evidence>